<dbReference type="PANTHER" id="PTHR43321">
    <property type="entry name" value="GLUTAMATE DECARBOXYLASE"/>
    <property type="match status" value="1"/>
</dbReference>
<dbReference type="InterPro" id="IPR002129">
    <property type="entry name" value="PyrdxlP-dep_de-COase"/>
</dbReference>
<dbReference type="InterPro" id="IPR015421">
    <property type="entry name" value="PyrdxlP-dep_Trfase_major"/>
</dbReference>
<dbReference type="STRING" id="525909.Afer_1640"/>
<evidence type="ECO:0000256" key="5">
    <source>
        <dbReference type="ARBA" id="ARBA00023239"/>
    </source>
</evidence>
<evidence type="ECO:0000256" key="6">
    <source>
        <dbReference type="ARBA" id="ARBA00048868"/>
    </source>
</evidence>
<dbReference type="GO" id="GO:0004351">
    <property type="term" value="F:glutamate decarboxylase activity"/>
    <property type="evidence" value="ECO:0007669"/>
    <property type="project" value="UniProtKB-EC"/>
</dbReference>
<evidence type="ECO:0000256" key="2">
    <source>
        <dbReference type="ARBA" id="ARBA00009533"/>
    </source>
</evidence>
<dbReference type="KEGG" id="afo:Afer_1640"/>
<keyword evidence="11" id="KW-1185">Reference proteome</keyword>
<evidence type="ECO:0000256" key="7">
    <source>
        <dbReference type="PIRSR" id="PIRSR602129-50"/>
    </source>
</evidence>
<sequence length="470" mass="52372">MIRLARRHSSPRRHTFSKDLPINPLFVRELTEGVPRARLRSDGLGPDLAYQVIHDEIAMDGNARLNLATFVTTWMEPQADRLYAEAVDKNMIDKDEYPQTAAIEGRCVRMLADLWHAPDPDTTIGVSTTGSSEACMLAGLALKRRWQIARRATGAPTDRPNIVVSSAVQVVWEKFANYFEVEPRYVPVTPEHPTLDADGVLAAVDERTIGVVPILGVTYTGVYEPVAEIARALDELYERTGLDIPIHVDGASGGFVAPFLEPQLDWDFRLPRVVSINASGHKFGLVYPGLGWVVWRQATDVPEELIFRVAYLGGDMPTLALNFSRPGAQVLLQYYTFLRLGREGFTAVHASAQRVARMIADELASLGPFEVIGDGRDIPVVAWRLRPGEVRPWDLNHLSHELRAYGWQVPAYPMPDAMSDVTVMRAVVRSEFSADMATLFLDDLAECVEVLERHGTPPPVHPTVRESFHH</sequence>
<dbReference type="EC" id="4.1.1.15" evidence="3 9"/>
<dbReference type="Gene3D" id="3.40.640.10">
    <property type="entry name" value="Type I PLP-dependent aspartate aminotransferase-like (Major domain)"/>
    <property type="match status" value="1"/>
</dbReference>
<dbReference type="Pfam" id="PF00282">
    <property type="entry name" value="Pyridoxal_deC"/>
    <property type="match status" value="1"/>
</dbReference>
<gene>
    <name evidence="10" type="ordered locus">Afer_1640</name>
</gene>
<proteinExistence type="inferred from homology"/>
<dbReference type="GO" id="GO:0004058">
    <property type="term" value="F:aromatic-L-amino-acid decarboxylase activity"/>
    <property type="evidence" value="ECO:0007669"/>
    <property type="project" value="UniProtKB-ARBA"/>
</dbReference>
<dbReference type="EMBL" id="CP001631">
    <property type="protein sequence ID" value="ACU54556.1"/>
    <property type="molecule type" value="Genomic_DNA"/>
</dbReference>
<keyword evidence="5 8" id="KW-0456">Lyase</keyword>
<evidence type="ECO:0000313" key="10">
    <source>
        <dbReference type="EMBL" id="ACU54556.1"/>
    </source>
</evidence>
<name>C7M0P8_ACIFD</name>
<dbReference type="GO" id="GO:0006538">
    <property type="term" value="P:L-glutamate catabolic process"/>
    <property type="evidence" value="ECO:0007669"/>
    <property type="project" value="TreeGrafter"/>
</dbReference>
<accession>C7M0P8</accession>
<keyword evidence="4 7" id="KW-0663">Pyridoxal phosphate</keyword>
<dbReference type="FunFam" id="3.40.640.10:FF:000017">
    <property type="entry name" value="Glutamate decarboxylase"/>
    <property type="match status" value="1"/>
</dbReference>
<evidence type="ECO:0000256" key="8">
    <source>
        <dbReference type="RuleBase" id="RU000382"/>
    </source>
</evidence>
<evidence type="ECO:0000313" key="11">
    <source>
        <dbReference type="Proteomes" id="UP000000771"/>
    </source>
</evidence>
<dbReference type="CDD" id="cd06450">
    <property type="entry name" value="DOPA_deC_like"/>
    <property type="match status" value="1"/>
</dbReference>
<feature type="modified residue" description="N6-(pyridoxal phosphate)lysine" evidence="7">
    <location>
        <position position="282"/>
    </location>
</feature>
<dbReference type="RefSeq" id="WP_015799035.1">
    <property type="nucleotide sequence ID" value="NC_013124.1"/>
</dbReference>
<evidence type="ECO:0000256" key="9">
    <source>
        <dbReference type="RuleBase" id="RU361171"/>
    </source>
</evidence>
<reference evidence="10 11" key="1">
    <citation type="journal article" date="2009" name="Stand. Genomic Sci.">
        <title>Complete genome sequence of Acidimicrobium ferrooxidans type strain (ICP).</title>
        <authorList>
            <person name="Clum A."/>
            <person name="Nolan M."/>
            <person name="Lang E."/>
            <person name="Glavina Del Rio T."/>
            <person name="Tice H."/>
            <person name="Copeland A."/>
            <person name="Cheng J.F."/>
            <person name="Lucas S."/>
            <person name="Chen F."/>
            <person name="Bruce D."/>
            <person name="Goodwin L."/>
            <person name="Pitluck S."/>
            <person name="Ivanova N."/>
            <person name="Mavrommatis K."/>
            <person name="Mikhailova N."/>
            <person name="Pati A."/>
            <person name="Chen A."/>
            <person name="Palaniappan K."/>
            <person name="Goker M."/>
            <person name="Spring S."/>
            <person name="Land M."/>
            <person name="Hauser L."/>
            <person name="Chang Y.J."/>
            <person name="Jeffries C.C."/>
            <person name="Chain P."/>
            <person name="Bristow J."/>
            <person name="Eisen J.A."/>
            <person name="Markowitz V."/>
            <person name="Hugenholtz P."/>
            <person name="Kyrpides N.C."/>
            <person name="Klenk H.P."/>
            <person name="Lapidus A."/>
        </authorList>
    </citation>
    <scope>NUCLEOTIDE SEQUENCE [LARGE SCALE GENOMIC DNA]</scope>
    <source>
        <strain evidence="11">DSM 10331 / JCM 15462 / NBRC 103882 / ICP</strain>
    </source>
</reference>
<dbReference type="Gene3D" id="3.90.1150.160">
    <property type="match status" value="1"/>
</dbReference>
<evidence type="ECO:0000256" key="1">
    <source>
        <dbReference type="ARBA" id="ARBA00001933"/>
    </source>
</evidence>
<dbReference type="Gene3D" id="4.10.280.50">
    <property type="match status" value="1"/>
</dbReference>
<dbReference type="GO" id="GO:0030170">
    <property type="term" value="F:pyridoxal phosphate binding"/>
    <property type="evidence" value="ECO:0007669"/>
    <property type="project" value="InterPro"/>
</dbReference>
<dbReference type="InterPro" id="IPR015424">
    <property type="entry name" value="PyrdxlP-dep_Trfase"/>
</dbReference>
<protein>
    <recommendedName>
        <fullName evidence="3 9">Glutamate decarboxylase</fullName>
        <ecNumber evidence="3 9">4.1.1.15</ecNumber>
    </recommendedName>
</protein>
<dbReference type="GO" id="GO:0005829">
    <property type="term" value="C:cytosol"/>
    <property type="evidence" value="ECO:0007669"/>
    <property type="project" value="TreeGrafter"/>
</dbReference>
<dbReference type="AlphaFoldDB" id="C7M0P8"/>
<dbReference type="eggNOG" id="COG0076">
    <property type="taxonomic scope" value="Bacteria"/>
</dbReference>
<keyword evidence="9" id="KW-0210">Decarboxylase</keyword>
<comment type="similarity">
    <text evidence="2 8">Belongs to the group II decarboxylase family.</text>
</comment>
<comment type="cofactor">
    <cofactor evidence="1 7 8">
        <name>pyridoxal 5'-phosphate</name>
        <dbReference type="ChEBI" id="CHEBI:597326"/>
    </cofactor>
</comment>
<dbReference type="PANTHER" id="PTHR43321:SF3">
    <property type="entry name" value="GLUTAMATE DECARBOXYLASE"/>
    <property type="match status" value="1"/>
</dbReference>
<evidence type="ECO:0000256" key="3">
    <source>
        <dbReference type="ARBA" id="ARBA00012421"/>
    </source>
</evidence>
<organism evidence="10 11">
    <name type="scientific">Acidimicrobium ferrooxidans (strain DSM 10331 / JCM 15462 / NBRC 103882 / ICP)</name>
    <dbReference type="NCBI Taxonomy" id="525909"/>
    <lineage>
        <taxon>Bacteria</taxon>
        <taxon>Bacillati</taxon>
        <taxon>Actinomycetota</taxon>
        <taxon>Acidimicrobiia</taxon>
        <taxon>Acidimicrobiales</taxon>
        <taxon>Acidimicrobiaceae</taxon>
        <taxon>Acidimicrobium</taxon>
    </lineage>
</organism>
<dbReference type="SUPFAM" id="SSF53383">
    <property type="entry name" value="PLP-dependent transferases"/>
    <property type="match status" value="1"/>
</dbReference>
<dbReference type="InterPro" id="IPR010107">
    <property type="entry name" value="Glutamate_decarboxylase"/>
</dbReference>
<dbReference type="NCBIfam" id="TIGR01788">
    <property type="entry name" value="Glu-decarb-GAD"/>
    <property type="match status" value="1"/>
</dbReference>
<comment type="catalytic activity">
    <reaction evidence="6 9">
        <text>L-glutamate + H(+) = 4-aminobutanoate + CO2</text>
        <dbReference type="Rhea" id="RHEA:17785"/>
        <dbReference type="ChEBI" id="CHEBI:15378"/>
        <dbReference type="ChEBI" id="CHEBI:16526"/>
        <dbReference type="ChEBI" id="CHEBI:29985"/>
        <dbReference type="ChEBI" id="CHEBI:59888"/>
        <dbReference type="EC" id="4.1.1.15"/>
    </reaction>
</comment>
<dbReference type="OrthoDB" id="3401800at2"/>
<dbReference type="HOGENOM" id="CLU_019582_2_2_11"/>
<evidence type="ECO:0000256" key="4">
    <source>
        <dbReference type="ARBA" id="ARBA00022898"/>
    </source>
</evidence>
<dbReference type="Proteomes" id="UP000000771">
    <property type="component" value="Chromosome"/>
</dbReference>